<dbReference type="AlphaFoldDB" id="A0A8K0N4J1"/>
<dbReference type="Proteomes" id="UP000797356">
    <property type="component" value="Chromosome 7"/>
</dbReference>
<organism evidence="1 2">
    <name type="scientific">Cocos nucifera</name>
    <name type="common">Coconut palm</name>
    <dbReference type="NCBI Taxonomy" id="13894"/>
    <lineage>
        <taxon>Eukaryota</taxon>
        <taxon>Viridiplantae</taxon>
        <taxon>Streptophyta</taxon>
        <taxon>Embryophyta</taxon>
        <taxon>Tracheophyta</taxon>
        <taxon>Spermatophyta</taxon>
        <taxon>Magnoliopsida</taxon>
        <taxon>Liliopsida</taxon>
        <taxon>Arecaceae</taxon>
        <taxon>Arecoideae</taxon>
        <taxon>Cocoseae</taxon>
        <taxon>Attaleinae</taxon>
        <taxon>Cocos</taxon>
    </lineage>
</organism>
<name>A0A8K0N4J1_COCNU</name>
<reference evidence="1" key="1">
    <citation type="journal article" date="2017" name="Gigascience">
        <title>The genome draft of coconut (Cocos nucifera).</title>
        <authorList>
            <person name="Xiao Y."/>
            <person name="Xu P."/>
            <person name="Fan H."/>
            <person name="Baudouin L."/>
            <person name="Xia W."/>
            <person name="Bocs S."/>
            <person name="Xu J."/>
            <person name="Li Q."/>
            <person name="Guo A."/>
            <person name="Zhou L."/>
            <person name="Li J."/>
            <person name="Wu Y."/>
            <person name="Ma Z."/>
            <person name="Armero A."/>
            <person name="Issali A.E."/>
            <person name="Liu N."/>
            <person name="Peng M."/>
            <person name="Yang Y."/>
        </authorList>
    </citation>
    <scope>NUCLEOTIDE SEQUENCE</scope>
    <source>
        <tissue evidence="1">Spear leaf of Hainan Tall coconut</tissue>
    </source>
</reference>
<gene>
    <name evidence="1" type="ORF">COCNU_07G005350</name>
</gene>
<accession>A0A8K0N4J1</accession>
<evidence type="ECO:0000313" key="1">
    <source>
        <dbReference type="EMBL" id="KAG1354423.1"/>
    </source>
</evidence>
<evidence type="ECO:0000313" key="2">
    <source>
        <dbReference type="Proteomes" id="UP000797356"/>
    </source>
</evidence>
<dbReference type="PANTHER" id="PTHR33527:SF53">
    <property type="entry name" value="OS10G0561000 PROTEIN"/>
    <property type="match status" value="1"/>
</dbReference>
<keyword evidence="2" id="KW-1185">Reference proteome</keyword>
<protein>
    <submittedName>
        <fullName evidence="1">Uncharacterized protein</fullName>
    </submittedName>
</protein>
<reference evidence="1" key="2">
    <citation type="submission" date="2019-07" db="EMBL/GenBank/DDBJ databases">
        <authorList>
            <person name="Yang Y."/>
            <person name="Bocs S."/>
            <person name="Baudouin L."/>
        </authorList>
    </citation>
    <scope>NUCLEOTIDE SEQUENCE</scope>
    <source>
        <tissue evidence="1">Spear leaf of Hainan Tall coconut</tissue>
    </source>
</reference>
<dbReference type="PANTHER" id="PTHR33527">
    <property type="entry name" value="OS07G0274300 PROTEIN"/>
    <property type="match status" value="1"/>
</dbReference>
<sequence>MERPNLSPLDLKLFHSFERGFFCRLVARLGQNQDMMMAVVALWLWFESIGHHDFIRHVAACSNEVVLAFVEEAEACIDRLIGVPPDPNRGEELPLTNSLIAEPMMLRFFEYHRMVAVNGVRYFLQTVCRVIFDDTLIERVPQDEDHRENRRVLESGLHIGPHGEGTSKQEAILGAAASVGALPAAPPPAMTVRADLKGGPVAVAMPPLAPPRSMLNPLAKPWSPATDPSPEDQRSMFITFSRGHPISREDIVEFFTG</sequence>
<comment type="caution">
    <text evidence="1">The sequence shown here is derived from an EMBL/GenBank/DDBJ whole genome shotgun (WGS) entry which is preliminary data.</text>
</comment>
<dbReference type="EMBL" id="CM017878">
    <property type="protein sequence ID" value="KAG1354423.1"/>
    <property type="molecule type" value="Genomic_DNA"/>
</dbReference>
<proteinExistence type="predicted"/>
<dbReference type="OrthoDB" id="1882251at2759"/>